<dbReference type="OrthoDB" id="8660908at2"/>
<dbReference type="AlphaFoldDB" id="A0A1M6WKF8"/>
<dbReference type="SUPFAM" id="SSF55383">
    <property type="entry name" value="Copper amine oxidase, domain N"/>
    <property type="match status" value="1"/>
</dbReference>
<feature type="domain" description="Copper amine oxidase-like N-terminal" evidence="2">
    <location>
        <begin position="47"/>
        <end position="153"/>
    </location>
</feature>
<accession>A0A1M6WKF8</accession>
<dbReference type="EMBL" id="FRAH01000055">
    <property type="protein sequence ID" value="SHK94084.1"/>
    <property type="molecule type" value="Genomic_DNA"/>
</dbReference>
<sequence length="370" mass="40190">MKKRILAMTCAAAVAAAAVPVYGAEETAAEPAQSAEETVATNLGVMVNEEPVEFSGQQPVIVDNVTLVPVRGVLETLGVTVAWDAETHTITLTEGEKTGILTMDSDVFQTGDTSVQMAAPAQNINGSAMIPLRAVAEYFGAEVGWDAENRMVLVTKAPEVQYLAEDTYEKVLKDENGNLLAEVKAIYPVLTAEVPEAARDTVNKNIAGLTMKAADTYLVEVKDEVTQEAAELGENFHPFQLVISYEDAFYGKGVLSYLTTVWEYRGGANGTTKGVGKIYDLQTGETKTLGDYINLQSGLTERDYMVQVFRRDMASNSEKYLEGAAQSLLDTNTNLGYYLKDEKTMVIFADQTTLKPHSEGIVKLEIPVNK</sequence>
<dbReference type="Proteomes" id="UP000183975">
    <property type="component" value="Unassembled WGS sequence"/>
</dbReference>
<evidence type="ECO:0000256" key="1">
    <source>
        <dbReference type="SAM" id="SignalP"/>
    </source>
</evidence>
<keyword evidence="5" id="KW-1185">Reference proteome</keyword>
<evidence type="ECO:0000313" key="5">
    <source>
        <dbReference type="Proteomes" id="UP000183975"/>
    </source>
</evidence>
<dbReference type="Gene3D" id="3.30.565.40">
    <property type="entry name" value="Fervidobacterium nodosum Rt17-B1 like"/>
    <property type="match status" value="1"/>
</dbReference>
<feature type="signal peptide" evidence="1">
    <location>
        <begin position="1"/>
        <end position="23"/>
    </location>
</feature>
<reference evidence="4 5" key="1">
    <citation type="submission" date="2016-11" db="EMBL/GenBank/DDBJ databases">
        <authorList>
            <person name="Jaros S."/>
            <person name="Januszkiewicz K."/>
            <person name="Wedrychowicz H."/>
        </authorList>
    </citation>
    <scope>NUCLEOTIDE SEQUENCE [LARGE SCALE GENOMIC DNA]</scope>
    <source>
        <strain evidence="4 5">DSM 14214</strain>
    </source>
</reference>
<dbReference type="Pfam" id="PF07833">
    <property type="entry name" value="Cu_amine_oxidN1"/>
    <property type="match status" value="1"/>
</dbReference>
<dbReference type="RefSeq" id="WP_072852460.1">
    <property type="nucleotide sequence ID" value="NZ_FRAH01000055.1"/>
</dbReference>
<evidence type="ECO:0000259" key="2">
    <source>
        <dbReference type="Pfam" id="PF07833"/>
    </source>
</evidence>
<feature type="chain" id="PRO_5012341873" description="Copper amine oxidase N-terminal domain-containing protein" evidence="1">
    <location>
        <begin position="24"/>
        <end position="370"/>
    </location>
</feature>
<feature type="domain" description="Deacetylase PdaC" evidence="3">
    <location>
        <begin position="180"/>
        <end position="272"/>
    </location>
</feature>
<evidence type="ECO:0008006" key="6">
    <source>
        <dbReference type="Google" id="ProtNLM"/>
    </source>
</evidence>
<protein>
    <recommendedName>
        <fullName evidence="6">Copper amine oxidase N-terminal domain-containing protein</fullName>
    </recommendedName>
</protein>
<organism evidence="4 5">
    <name type="scientific">Anaerotignum lactatifermentans DSM 14214</name>
    <dbReference type="NCBI Taxonomy" id="1121323"/>
    <lineage>
        <taxon>Bacteria</taxon>
        <taxon>Bacillati</taxon>
        <taxon>Bacillota</taxon>
        <taxon>Clostridia</taxon>
        <taxon>Lachnospirales</taxon>
        <taxon>Anaerotignaceae</taxon>
        <taxon>Anaerotignum</taxon>
    </lineage>
</organism>
<name>A0A1M6WKF8_9FIRM</name>
<evidence type="ECO:0000259" key="3">
    <source>
        <dbReference type="Pfam" id="PF13739"/>
    </source>
</evidence>
<dbReference type="Pfam" id="PF13739">
    <property type="entry name" value="PdaC"/>
    <property type="match status" value="1"/>
</dbReference>
<dbReference type="InterPro" id="IPR036582">
    <property type="entry name" value="Mao_N_sf"/>
</dbReference>
<proteinExistence type="predicted"/>
<evidence type="ECO:0000313" key="4">
    <source>
        <dbReference type="EMBL" id="SHK94084.1"/>
    </source>
</evidence>
<keyword evidence="1" id="KW-0732">Signal</keyword>
<dbReference type="InterPro" id="IPR012854">
    <property type="entry name" value="Cu_amine_oxidase-like_N"/>
</dbReference>
<gene>
    <name evidence="4" type="ORF">SAMN02745138_02606</name>
</gene>
<dbReference type="Gene3D" id="3.30.457.10">
    <property type="entry name" value="Copper amine oxidase-like, N-terminal domain"/>
    <property type="match status" value="1"/>
</dbReference>
<dbReference type="InterPro" id="IPR025303">
    <property type="entry name" value="PdaC"/>
</dbReference>